<dbReference type="Pfam" id="PF00891">
    <property type="entry name" value="Methyltransf_2"/>
    <property type="match status" value="1"/>
</dbReference>
<proteinExistence type="predicted"/>
<dbReference type="InterPro" id="IPR029063">
    <property type="entry name" value="SAM-dependent_MTases_sf"/>
</dbReference>
<dbReference type="RefSeq" id="WP_209647166.1">
    <property type="nucleotide sequence ID" value="NZ_JAGINW010000001.1"/>
</dbReference>
<sequence length="342" mass="37388">MTTAKKSASVLPIMDMVSGLWMSQTLVTAHERDVFGRYAKAPGMTPRELALLLGLHERPVEQLVTGCAALGLLERHGEGYRNTPMTEQYLVRGRPDYVGGWVEIVSRHDYPGWLRLDEALGSNRPTAWDSERQSSLFDEDDEVMLESFWEGMSAISRPTARALAEAVDLSATGKLMDVGGGGAAYAIELCRAYPQLQTTIFDLPFVCKLTHEKVLDAGLDDRISLAPGDFFTDELPGGQDAILLSMILHDWDVPDCKRLLRSCFDALAPGGCLLISELLVADTKDGPVDAALMSLAMLVETFGRNYTGDEYSSWLTEAGFVDVQVRPFTAPAANGVVIGRKP</sequence>
<dbReference type="InterPro" id="IPR012967">
    <property type="entry name" value="COMT_dimerisation"/>
</dbReference>
<keyword evidence="2" id="KW-0808">Transferase</keyword>
<dbReference type="PANTHER" id="PTHR43712:SF2">
    <property type="entry name" value="O-METHYLTRANSFERASE CICE"/>
    <property type="match status" value="1"/>
</dbReference>
<evidence type="ECO:0000256" key="1">
    <source>
        <dbReference type="ARBA" id="ARBA00022603"/>
    </source>
</evidence>
<dbReference type="InterPro" id="IPR016461">
    <property type="entry name" value="COMT-like"/>
</dbReference>
<dbReference type="InterPro" id="IPR036390">
    <property type="entry name" value="WH_DNA-bd_sf"/>
</dbReference>
<dbReference type="InterPro" id="IPR036388">
    <property type="entry name" value="WH-like_DNA-bd_sf"/>
</dbReference>
<keyword evidence="3" id="KW-0949">S-adenosyl-L-methionine</keyword>
<keyword evidence="1" id="KW-0489">Methyltransferase</keyword>
<feature type="domain" description="O-methyltransferase C-terminal" evidence="4">
    <location>
        <begin position="137"/>
        <end position="320"/>
    </location>
</feature>
<dbReference type="Pfam" id="PF08100">
    <property type="entry name" value="Dimerisation"/>
    <property type="match status" value="1"/>
</dbReference>
<dbReference type="PROSITE" id="PS51683">
    <property type="entry name" value="SAM_OMT_II"/>
    <property type="match status" value="1"/>
</dbReference>
<organism evidence="6 7">
    <name type="scientific">Kibdelosporangium banguiense</name>
    <dbReference type="NCBI Taxonomy" id="1365924"/>
    <lineage>
        <taxon>Bacteria</taxon>
        <taxon>Bacillati</taxon>
        <taxon>Actinomycetota</taxon>
        <taxon>Actinomycetes</taxon>
        <taxon>Pseudonocardiales</taxon>
        <taxon>Pseudonocardiaceae</taxon>
        <taxon>Kibdelosporangium</taxon>
    </lineage>
</organism>
<dbReference type="Gene3D" id="3.40.50.150">
    <property type="entry name" value="Vaccinia Virus protein VP39"/>
    <property type="match status" value="1"/>
</dbReference>
<accession>A0ABS4U1N6</accession>
<comment type="caution">
    <text evidence="6">The sequence shown here is derived from an EMBL/GenBank/DDBJ whole genome shotgun (WGS) entry which is preliminary data.</text>
</comment>
<evidence type="ECO:0000259" key="4">
    <source>
        <dbReference type="Pfam" id="PF00891"/>
    </source>
</evidence>
<dbReference type="InterPro" id="IPR001077">
    <property type="entry name" value="COMT_C"/>
</dbReference>
<dbReference type="SUPFAM" id="SSF46785">
    <property type="entry name" value="Winged helix' DNA-binding domain"/>
    <property type="match status" value="1"/>
</dbReference>
<name>A0ABS4U1N6_9PSEU</name>
<dbReference type="PANTHER" id="PTHR43712">
    <property type="entry name" value="PUTATIVE (AFU_ORTHOLOGUE AFUA_4G14580)-RELATED"/>
    <property type="match status" value="1"/>
</dbReference>
<dbReference type="Gene3D" id="1.10.10.10">
    <property type="entry name" value="Winged helix-like DNA-binding domain superfamily/Winged helix DNA-binding domain"/>
    <property type="match status" value="1"/>
</dbReference>
<feature type="domain" description="O-methyltransferase dimerisation" evidence="5">
    <location>
        <begin position="14"/>
        <end position="91"/>
    </location>
</feature>
<gene>
    <name evidence="6" type="ORF">JOF56_010957</name>
</gene>
<dbReference type="SUPFAM" id="SSF53335">
    <property type="entry name" value="S-adenosyl-L-methionine-dependent methyltransferases"/>
    <property type="match status" value="1"/>
</dbReference>
<protein>
    <submittedName>
        <fullName evidence="6">O-methyltransferase YrrM</fullName>
    </submittedName>
</protein>
<evidence type="ECO:0000256" key="2">
    <source>
        <dbReference type="ARBA" id="ARBA00022679"/>
    </source>
</evidence>
<evidence type="ECO:0000259" key="5">
    <source>
        <dbReference type="Pfam" id="PF08100"/>
    </source>
</evidence>
<evidence type="ECO:0000256" key="3">
    <source>
        <dbReference type="ARBA" id="ARBA00022691"/>
    </source>
</evidence>
<dbReference type="EMBL" id="JAGINW010000001">
    <property type="protein sequence ID" value="MBP2330572.1"/>
    <property type="molecule type" value="Genomic_DNA"/>
</dbReference>
<reference evidence="6 7" key="1">
    <citation type="submission" date="2021-03" db="EMBL/GenBank/DDBJ databases">
        <title>Sequencing the genomes of 1000 actinobacteria strains.</title>
        <authorList>
            <person name="Klenk H.-P."/>
        </authorList>
    </citation>
    <scope>NUCLEOTIDE SEQUENCE [LARGE SCALE GENOMIC DNA]</scope>
    <source>
        <strain evidence="6 7">DSM 46670</strain>
    </source>
</reference>
<keyword evidence="7" id="KW-1185">Reference proteome</keyword>
<evidence type="ECO:0000313" key="7">
    <source>
        <dbReference type="Proteomes" id="UP001519332"/>
    </source>
</evidence>
<evidence type="ECO:0000313" key="6">
    <source>
        <dbReference type="EMBL" id="MBP2330572.1"/>
    </source>
</evidence>
<dbReference type="Proteomes" id="UP001519332">
    <property type="component" value="Unassembled WGS sequence"/>
</dbReference>